<evidence type="ECO:0000313" key="2">
    <source>
        <dbReference type="EMBL" id="KAK0667818.1"/>
    </source>
</evidence>
<evidence type="ECO:0000313" key="3">
    <source>
        <dbReference type="Proteomes" id="UP001174997"/>
    </source>
</evidence>
<dbReference type="Gene3D" id="3.30.710.10">
    <property type="entry name" value="Potassium Channel Kv1.1, Chain A"/>
    <property type="match status" value="1"/>
</dbReference>
<sequence>MHTIQPAGDLILRVGAPPRSEDFLVSSKSLTAASPIFRAMLNDQAWLKSQPASTLSPTGPSQPRILRLPEEDTSIFRYVLDMLHQNANCTTSPLATFSTDMAQPLEDSKGDFLPVDPKALPFDDIRLDLVHRILMVTKKYDMAGVIRPWAIKWRSSIQQTASMRHGPTLTPSTGWMKLSFVLWELGKEDTLEKLVRDLVMGCEVRKRSSLSCSVSPQDIRVEVVKGENRGSNPAETDSTDKQRLKEDDPDVLVYYPTAESEQHAFEVPVQFDCPTGPPDLGELVARRRTEVIQRMFEFVEKQKFWIGEEPRPQQLTARVRRDSKCQIAISANELLRVFDSAVKWKWPLTEVWYEPKQYYLETFRQRCLDFCGISDRILRASDRAYMERQRAKLLSTTSDMT</sequence>
<name>A0AA40DBE8_9PEZI</name>
<reference evidence="2" key="1">
    <citation type="submission" date="2023-06" db="EMBL/GenBank/DDBJ databases">
        <title>Genome-scale phylogeny and comparative genomics of the fungal order Sordariales.</title>
        <authorList>
            <consortium name="Lawrence Berkeley National Laboratory"/>
            <person name="Hensen N."/>
            <person name="Bonometti L."/>
            <person name="Westerberg I."/>
            <person name="Brannstrom I.O."/>
            <person name="Guillou S."/>
            <person name="Cros-Aarteil S."/>
            <person name="Calhoun S."/>
            <person name="Haridas S."/>
            <person name="Kuo A."/>
            <person name="Mondo S."/>
            <person name="Pangilinan J."/>
            <person name="Riley R."/>
            <person name="Labutti K."/>
            <person name="Andreopoulos B."/>
            <person name="Lipzen A."/>
            <person name="Chen C."/>
            <person name="Yanf M."/>
            <person name="Daum C."/>
            <person name="Ng V."/>
            <person name="Clum A."/>
            <person name="Steindorff A."/>
            <person name="Ohm R."/>
            <person name="Martin F."/>
            <person name="Silar P."/>
            <person name="Natvig D."/>
            <person name="Lalanne C."/>
            <person name="Gautier V."/>
            <person name="Ament-Velasquez S.L."/>
            <person name="Kruys A."/>
            <person name="Hutchinson M.I."/>
            <person name="Powell A.J."/>
            <person name="Barry K."/>
            <person name="Miller A.N."/>
            <person name="Grigoriev I.V."/>
            <person name="Debuchy R."/>
            <person name="Gladieux P."/>
            <person name="Thoren M.H."/>
            <person name="Johannesson H."/>
        </authorList>
    </citation>
    <scope>NUCLEOTIDE SEQUENCE</scope>
    <source>
        <strain evidence="2">CBS 307.81</strain>
    </source>
</reference>
<dbReference type="EMBL" id="JAULSY010000066">
    <property type="protein sequence ID" value="KAK0667818.1"/>
    <property type="molecule type" value="Genomic_DNA"/>
</dbReference>
<comment type="caution">
    <text evidence="2">The sequence shown here is derived from an EMBL/GenBank/DDBJ whole genome shotgun (WGS) entry which is preliminary data.</text>
</comment>
<proteinExistence type="predicted"/>
<evidence type="ECO:0000259" key="1">
    <source>
        <dbReference type="PROSITE" id="PS50097"/>
    </source>
</evidence>
<organism evidence="2 3">
    <name type="scientific">Cercophora samala</name>
    <dbReference type="NCBI Taxonomy" id="330535"/>
    <lineage>
        <taxon>Eukaryota</taxon>
        <taxon>Fungi</taxon>
        <taxon>Dikarya</taxon>
        <taxon>Ascomycota</taxon>
        <taxon>Pezizomycotina</taxon>
        <taxon>Sordariomycetes</taxon>
        <taxon>Sordariomycetidae</taxon>
        <taxon>Sordariales</taxon>
        <taxon>Lasiosphaeriaceae</taxon>
        <taxon>Cercophora</taxon>
    </lineage>
</organism>
<dbReference type="PROSITE" id="PS50097">
    <property type="entry name" value="BTB"/>
    <property type="match status" value="1"/>
</dbReference>
<accession>A0AA40DBE8</accession>
<keyword evidence="3" id="KW-1185">Reference proteome</keyword>
<dbReference type="AlphaFoldDB" id="A0AA40DBE8"/>
<dbReference type="InterPro" id="IPR000210">
    <property type="entry name" value="BTB/POZ_dom"/>
</dbReference>
<feature type="domain" description="BTB" evidence="1">
    <location>
        <begin position="8"/>
        <end position="84"/>
    </location>
</feature>
<protein>
    <recommendedName>
        <fullName evidence="1">BTB domain-containing protein</fullName>
    </recommendedName>
</protein>
<dbReference type="Proteomes" id="UP001174997">
    <property type="component" value="Unassembled WGS sequence"/>
</dbReference>
<gene>
    <name evidence="2" type="ORF">QBC41DRAFT_132654</name>
</gene>
<dbReference type="InterPro" id="IPR011333">
    <property type="entry name" value="SKP1/BTB/POZ_sf"/>
</dbReference>